<evidence type="ECO:0000256" key="1">
    <source>
        <dbReference type="ARBA" id="ARBA00004370"/>
    </source>
</evidence>
<dbReference type="InterPro" id="IPR006593">
    <property type="entry name" value="Cyt_b561/ferric_Rdtase_TM"/>
</dbReference>
<evidence type="ECO:0000256" key="6">
    <source>
        <dbReference type="ARBA" id="ARBA00023136"/>
    </source>
</evidence>
<feature type="transmembrane region" description="Helical" evidence="8">
    <location>
        <begin position="250"/>
        <end position="271"/>
    </location>
</feature>
<evidence type="ECO:0000256" key="5">
    <source>
        <dbReference type="ARBA" id="ARBA00022989"/>
    </source>
</evidence>
<gene>
    <name evidence="11" type="ORF">ASTO00021_LOCUS14840</name>
</gene>
<evidence type="ECO:0000256" key="4">
    <source>
        <dbReference type="ARBA" id="ARBA00022982"/>
    </source>
</evidence>
<keyword evidence="5 8" id="KW-1133">Transmembrane helix</keyword>
<feature type="domain" description="Cytochrome b561" evidence="10">
    <location>
        <begin position="94"/>
        <end position="305"/>
    </location>
</feature>
<keyword evidence="6 8" id="KW-0472">Membrane</keyword>
<feature type="signal peptide" evidence="9">
    <location>
        <begin position="1"/>
        <end position="27"/>
    </location>
</feature>
<dbReference type="CDD" id="cd08760">
    <property type="entry name" value="Cyt_b561_FRRS1_like"/>
    <property type="match status" value="1"/>
</dbReference>
<organism evidence="11">
    <name type="scientific">Aplanochytrium stocchinoi</name>
    <dbReference type="NCBI Taxonomy" id="215587"/>
    <lineage>
        <taxon>Eukaryota</taxon>
        <taxon>Sar</taxon>
        <taxon>Stramenopiles</taxon>
        <taxon>Bigyra</taxon>
        <taxon>Labyrinthulomycetes</taxon>
        <taxon>Thraustochytrida</taxon>
        <taxon>Thraustochytriidae</taxon>
        <taxon>Aplanochytrium</taxon>
    </lineage>
</organism>
<evidence type="ECO:0000256" key="9">
    <source>
        <dbReference type="SAM" id="SignalP"/>
    </source>
</evidence>
<evidence type="ECO:0000256" key="8">
    <source>
        <dbReference type="SAM" id="Phobius"/>
    </source>
</evidence>
<evidence type="ECO:0000259" key="10">
    <source>
        <dbReference type="PROSITE" id="PS50939"/>
    </source>
</evidence>
<sequence length="360" mass="39084">MSVIKFNLPFRPFGFMCACTCLTMVLGLREYQSEVPNGGNVMFNGEPWPGVGHNSPGGGPAPNNQFGLDFAAQGKIWTTALCEMDSDGDGVSNGAELGDPNCVWSFGQEPEFEAIGHPGLNDNEAPPKLDRAIVSHGTLMIIAWVVFAPIGMFLPLINKTKKPPANGKKALWYKYHKIFMVTAAFLCLVAYIIMVNFKTEFSTANTHEKVGTAVVILTILQPLGGAFRIHVNKDGSRSTARKIWEYAHQWAGRIIIILAITAIYFGLGIAGELQPDKENVTNGVRIFIVILFAVGSVACFIYVLAIRKDERVGQGRLESEDDPLASNTFLQEKAGKPASETNTTGDADMDANNTEAIILA</sequence>
<comment type="subcellular location">
    <subcellularLocation>
        <location evidence="1">Membrane</location>
    </subcellularLocation>
</comment>
<evidence type="ECO:0000256" key="3">
    <source>
        <dbReference type="ARBA" id="ARBA00022692"/>
    </source>
</evidence>
<keyword evidence="2" id="KW-0813">Transport</keyword>
<dbReference type="PANTHER" id="PTHR34737:SF2">
    <property type="entry name" value="EF-HAND DOMAIN-CONTAINING PROTEIN"/>
    <property type="match status" value="1"/>
</dbReference>
<dbReference type="InterPro" id="IPR057626">
    <property type="entry name" value="S-S_Temptin"/>
</dbReference>
<evidence type="ECO:0000313" key="11">
    <source>
        <dbReference type="EMBL" id="CAE0444801.1"/>
    </source>
</evidence>
<feature type="chain" id="PRO_5030573139" description="Cytochrome b561 domain-containing protein" evidence="9">
    <location>
        <begin position="28"/>
        <end position="360"/>
    </location>
</feature>
<feature type="transmembrane region" description="Helical" evidence="8">
    <location>
        <begin position="178"/>
        <end position="197"/>
    </location>
</feature>
<dbReference type="Gene3D" id="1.20.120.1770">
    <property type="match status" value="1"/>
</dbReference>
<dbReference type="GO" id="GO:0016020">
    <property type="term" value="C:membrane"/>
    <property type="evidence" value="ECO:0007669"/>
    <property type="project" value="UniProtKB-SubCell"/>
</dbReference>
<dbReference type="PANTHER" id="PTHR34737">
    <property type="entry name" value="EF-HAND DOMAIN-CONTAINING PROTEIN"/>
    <property type="match status" value="1"/>
</dbReference>
<feature type="transmembrane region" description="Helical" evidence="8">
    <location>
        <begin position="283"/>
        <end position="306"/>
    </location>
</feature>
<dbReference type="PROSITE" id="PS50939">
    <property type="entry name" value="CYTOCHROME_B561"/>
    <property type="match status" value="1"/>
</dbReference>
<dbReference type="InterPro" id="IPR055313">
    <property type="entry name" value="Temptin-like"/>
</dbReference>
<dbReference type="SMART" id="SM00665">
    <property type="entry name" value="B561"/>
    <property type="match status" value="1"/>
</dbReference>
<name>A0A7S3PNB6_9STRA</name>
<evidence type="ECO:0000256" key="7">
    <source>
        <dbReference type="SAM" id="MobiDB-lite"/>
    </source>
</evidence>
<dbReference type="Pfam" id="PF03188">
    <property type="entry name" value="Cytochrom_B561"/>
    <property type="match status" value="1"/>
</dbReference>
<feature type="transmembrane region" description="Helical" evidence="8">
    <location>
        <begin position="133"/>
        <end position="157"/>
    </location>
</feature>
<evidence type="ECO:0000256" key="2">
    <source>
        <dbReference type="ARBA" id="ARBA00022448"/>
    </source>
</evidence>
<dbReference type="EMBL" id="HBIN01019456">
    <property type="protein sequence ID" value="CAE0444801.1"/>
    <property type="molecule type" value="Transcribed_RNA"/>
</dbReference>
<protein>
    <recommendedName>
        <fullName evidence="10">Cytochrome b561 domain-containing protein</fullName>
    </recommendedName>
</protein>
<feature type="region of interest" description="Disordered" evidence="7">
    <location>
        <begin position="328"/>
        <end position="352"/>
    </location>
</feature>
<feature type="transmembrane region" description="Helical" evidence="8">
    <location>
        <begin position="209"/>
        <end position="229"/>
    </location>
</feature>
<feature type="compositionally biased region" description="Polar residues" evidence="7">
    <location>
        <begin position="339"/>
        <end position="352"/>
    </location>
</feature>
<accession>A0A7S3PNB6</accession>
<keyword evidence="9" id="KW-0732">Signal</keyword>
<dbReference type="AlphaFoldDB" id="A0A7S3PNB6"/>
<proteinExistence type="predicted"/>
<reference evidence="11" key="1">
    <citation type="submission" date="2021-01" db="EMBL/GenBank/DDBJ databases">
        <authorList>
            <person name="Corre E."/>
            <person name="Pelletier E."/>
            <person name="Niang G."/>
            <person name="Scheremetjew M."/>
            <person name="Finn R."/>
            <person name="Kale V."/>
            <person name="Holt S."/>
            <person name="Cochrane G."/>
            <person name="Meng A."/>
            <person name="Brown T."/>
            <person name="Cohen L."/>
        </authorList>
    </citation>
    <scope>NUCLEOTIDE SEQUENCE</scope>
    <source>
        <strain evidence="11">GSBS06</strain>
    </source>
</reference>
<keyword evidence="3 8" id="KW-0812">Transmembrane</keyword>
<dbReference type="Pfam" id="PF24784">
    <property type="entry name" value="Temptin_C"/>
    <property type="match status" value="1"/>
</dbReference>
<keyword evidence="4" id="KW-0249">Electron transport</keyword>